<dbReference type="EMBL" id="CP028923">
    <property type="protein sequence ID" value="QCK15605.1"/>
    <property type="molecule type" value="Genomic_DNA"/>
</dbReference>
<dbReference type="KEGG" id="fpf:DCC35_13040"/>
<gene>
    <name evidence="1" type="ORF">DCC35_13040</name>
</gene>
<dbReference type="RefSeq" id="WP_137091199.1">
    <property type="nucleotide sequence ID" value="NZ_CP028923.1"/>
</dbReference>
<organism evidence="1 2">
    <name type="scientific">Mangrovivirga cuniculi</name>
    <dbReference type="NCBI Taxonomy" id="2715131"/>
    <lineage>
        <taxon>Bacteria</taxon>
        <taxon>Pseudomonadati</taxon>
        <taxon>Bacteroidota</taxon>
        <taxon>Cytophagia</taxon>
        <taxon>Cytophagales</taxon>
        <taxon>Mangrovivirgaceae</taxon>
        <taxon>Mangrovivirga</taxon>
    </lineage>
</organism>
<accession>A0A4D7JY32</accession>
<dbReference type="Proteomes" id="UP000298616">
    <property type="component" value="Chromosome"/>
</dbReference>
<dbReference type="AlphaFoldDB" id="A0A4D7JY32"/>
<sequence length="217" mass="24740">MKKLTTLITVIFIVLCYESKAQITQLELASGFKKTDFTSFSLRPLTQDSDFSVGTLAFFQKYHEEENQMFDEAGVQSTLYLKINKAILVGPGLYYNSVSGFSERLSIFYAIRAPHFILTIIPTVAHAEKTGLINGEMFLQMQLTQPLNTEWKLLLSAQMLSNWEKFSNHTRSFQQIRAGFEKQTTQFGLAIDFDQYGDSPITKTSLGVFIRKIFLNN</sequence>
<keyword evidence="2" id="KW-1185">Reference proteome</keyword>
<evidence type="ECO:0000313" key="1">
    <source>
        <dbReference type="EMBL" id="QCK15605.1"/>
    </source>
</evidence>
<proteinExistence type="predicted"/>
<name>A0A4D7JY32_9BACT</name>
<reference evidence="1 2" key="1">
    <citation type="submission" date="2018-04" db="EMBL/GenBank/DDBJ databases">
        <title>Complete genome uncultured novel isolate.</title>
        <authorList>
            <person name="Merlino G."/>
        </authorList>
    </citation>
    <scope>NUCLEOTIDE SEQUENCE [LARGE SCALE GENOMIC DNA]</scope>
    <source>
        <strain evidence="2">R1DC9</strain>
    </source>
</reference>
<dbReference type="OrthoDB" id="675324at2"/>
<protein>
    <recommendedName>
        <fullName evidence="3">DUF2490 domain-containing protein</fullName>
    </recommendedName>
</protein>
<evidence type="ECO:0008006" key="3">
    <source>
        <dbReference type="Google" id="ProtNLM"/>
    </source>
</evidence>
<evidence type="ECO:0000313" key="2">
    <source>
        <dbReference type="Proteomes" id="UP000298616"/>
    </source>
</evidence>